<sequence>MVTTRLSAAKKTNAIVEHGPKRRGARKSSESAVRRNADELEESKEATELGDHALAAVSQRSDRLRSTSSSIETETLRAVKVTRDSPSDEEAKGGDDVISVAAIASALQQLTTVVSGLQRGSAAVRKTYEVDADDEGESRSVASVASVAKTLKQLVSAVADLTASSSSGGDGEREKRDELAGTRASLQRLGQLVETLQPANDEPGREERRGRVNTGRQWARPGSAHSTASRGGEVRREGHHRSSRSRHGGRRGDQRDDQRGQRDGERPSTQRSVRQASSPSSGETVQATLPAVMNAVELAAISTRAVVTGPAVSRIVRTVISTGGVVDTDAEGEMTNAGGKDTMSNENVVSVSTWIDLVDLALKGTEESGRGKWSDKALYFILGNKLMENASKWWVDMDRRLIEKRRTWTYLKKALLRRYGEKLDKSAAEWRVSMRRMMPGETHADFAAGLRDVVGRNKDPKPGTLEEAVDKATEIDDPMDNVAQGMVNIGQSWATAPCRYVIPMDGTTGQTSVIPGISGTGLATLMAASEDGRLQRVSGTWDPPPGHIWNGKYWDEPKKKEKQRMSGASTHHGSQKGKATAAQTKRQRERDDSSDDGAAGKPKPRKLKMAVRQAPMEEKPGVSRVPVAEQRAAYLGSSNGGGETTSGPGWMVNAQATQGHRRLLFVALVGAAIVEAPHQREAPTLARDEIKSTNRTGTDPIEPENMLQMTLSWLAGGNYMTIRGLAGMSPSGIYGCMHAVMDAMCHCPELRIHSPTESQERIHDLAESFTNISKDG</sequence>
<protein>
    <recommendedName>
        <fullName evidence="3">Retrotransposon gag domain-containing protein</fullName>
    </recommendedName>
</protein>
<accession>W2HCA5</accession>
<name>W2HCA5_PHYNI</name>
<dbReference type="EMBL" id="KI685103">
    <property type="protein sequence ID" value="ETK92878.1"/>
    <property type="molecule type" value="Genomic_DNA"/>
</dbReference>
<feature type="region of interest" description="Disordered" evidence="1">
    <location>
        <begin position="536"/>
        <end position="624"/>
    </location>
</feature>
<evidence type="ECO:0000256" key="1">
    <source>
        <dbReference type="SAM" id="MobiDB-lite"/>
    </source>
</evidence>
<feature type="compositionally biased region" description="Basic and acidic residues" evidence="1">
    <location>
        <begin position="250"/>
        <end position="268"/>
    </location>
</feature>
<evidence type="ECO:0008006" key="3">
    <source>
        <dbReference type="Google" id="ProtNLM"/>
    </source>
</evidence>
<organism evidence="2">
    <name type="scientific">Phytophthora nicotianae</name>
    <name type="common">Potato buckeye rot agent</name>
    <name type="synonym">Phytophthora parasitica</name>
    <dbReference type="NCBI Taxonomy" id="4792"/>
    <lineage>
        <taxon>Eukaryota</taxon>
        <taxon>Sar</taxon>
        <taxon>Stramenopiles</taxon>
        <taxon>Oomycota</taxon>
        <taxon>Peronosporomycetes</taxon>
        <taxon>Peronosporales</taxon>
        <taxon>Peronosporaceae</taxon>
        <taxon>Phytophthora</taxon>
    </lineage>
</organism>
<feature type="compositionally biased region" description="Basic and acidic residues" evidence="1">
    <location>
        <begin position="170"/>
        <end position="180"/>
    </location>
</feature>
<reference evidence="2" key="1">
    <citation type="submission" date="2013-11" db="EMBL/GenBank/DDBJ databases">
        <title>The Genome Sequence of Phytophthora parasitica CJ02B3.</title>
        <authorList>
            <consortium name="The Broad Institute Genomics Platform"/>
            <person name="Russ C."/>
            <person name="Tyler B."/>
            <person name="Panabieres F."/>
            <person name="Shan W."/>
            <person name="Tripathy S."/>
            <person name="Grunwald N."/>
            <person name="Machado M."/>
            <person name="Johnson C.S."/>
            <person name="Arredondo F."/>
            <person name="Hong C."/>
            <person name="Coffey M."/>
            <person name="Young S.K."/>
            <person name="Zeng Q."/>
            <person name="Gargeya S."/>
            <person name="Fitzgerald M."/>
            <person name="Abouelleil A."/>
            <person name="Alvarado L."/>
            <person name="Chapman S.B."/>
            <person name="Gainer-Dewar J."/>
            <person name="Goldberg J."/>
            <person name="Griggs A."/>
            <person name="Gujja S."/>
            <person name="Hansen M."/>
            <person name="Howarth C."/>
            <person name="Imamovic A."/>
            <person name="Ireland A."/>
            <person name="Larimer J."/>
            <person name="McCowan C."/>
            <person name="Murphy C."/>
            <person name="Pearson M."/>
            <person name="Poon T.W."/>
            <person name="Priest M."/>
            <person name="Roberts A."/>
            <person name="Saif S."/>
            <person name="Shea T."/>
            <person name="Sykes S."/>
            <person name="Wortman J."/>
            <person name="Nusbaum C."/>
            <person name="Birren B."/>
        </authorList>
    </citation>
    <scope>NUCLEOTIDE SEQUENCE [LARGE SCALE GENOMIC DNA]</scope>
    <source>
        <strain evidence="2">CJ02B3</strain>
    </source>
</reference>
<feature type="region of interest" description="Disordered" evidence="1">
    <location>
        <begin position="193"/>
        <end position="285"/>
    </location>
</feature>
<gene>
    <name evidence="2" type="ORF">L915_03859</name>
</gene>
<feature type="region of interest" description="Disordered" evidence="1">
    <location>
        <begin position="161"/>
        <end position="180"/>
    </location>
</feature>
<dbReference type="AlphaFoldDB" id="W2HCA5"/>
<evidence type="ECO:0000313" key="2">
    <source>
        <dbReference type="EMBL" id="ETK92878.1"/>
    </source>
</evidence>
<feature type="compositionally biased region" description="Basic residues" evidence="1">
    <location>
        <begin position="237"/>
        <end position="249"/>
    </location>
</feature>
<feature type="compositionally biased region" description="Basic and acidic residues" evidence="1">
    <location>
        <begin position="27"/>
        <end position="51"/>
    </location>
</feature>
<feature type="region of interest" description="Disordered" evidence="1">
    <location>
        <begin position="1"/>
        <end position="72"/>
    </location>
</feature>
<feature type="compositionally biased region" description="Polar residues" evidence="1">
    <location>
        <begin position="269"/>
        <end position="285"/>
    </location>
</feature>
<dbReference type="Proteomes" id="UP000053236">
    <property type="component" value="Unassembled WGS sequence"/>
</dbReference>
<dbReference type="VEuPathDB" id="FungiDB:PPTG_08024"/>
<proteinExistence type="predicted"/>
<dbReference type="VEuPathDB" id="FungiDB:PPTG_08023"/>
<dbReference type="VEuPathDB" id="FungiDB:PPTG_08025"/>
<feature type="non-terminal residue" evidence="2">
    <location>
        <position position="776"/>
    </location>
</feature>